<dbReference type="GO" id="GO:0006260">
    <property type="term" value="P:DNA replication"/>
    <property type="evidence" value="ECO:0007669"/>
    <property type="project" value="UniProtKB-UniRule"/>
</dbReference>
<evidence type="ECO:0000256" key="1">
    <source>
        <dbReference type="ARBA" id="ARBA00006184"/>
    </source>
</evidence>
<dbReference type="OrthoDB" id="53276at2157"/>
<dbReference type="Gene3D" id="3.40.50.300">
    <property type="entry name" value="P-loop containing nucleotide triphosphate hydrolases"/>
    <property type="match status" value="1"/>
</dbReference>
<dbReference type="PANTHER" id="PTHR10763">
    <property type="entry name" value="CELL DIVISION CONTROL PROTEIN 6-RELATED"/>
    <property type="match status" value="1"/>
</dbReference>
<accession>B8GDH1</accession>
<comment type="similarity">
    <text evidence="1 5">Belongs to the CDC6/cdc18 family.</text>
</comment>
<feature type="binding site" evidence="5">
    <location>
        <begin position="62"/>
        <end position="66"/>
    </location>
    <ligand>
        <name>ATP</name>
        <dbReference type="ChEBI" id="CHEBI:30616"/>
    </ligand>
</feature>
<evidence type="ECO:0000256" key="3">
    <source>
        <dbReference type="ARBA" id="ARBA00022741"/>
    </source>
</evidence>
<evidence type="ECO:0000256" key="5">
    <source>
        <dbReference type="HAMAP-Rule" id="MF_01407"/>
    </source>
</evidence>
<dbReference type="STRING" id="521011.Mpal_2021"/>
<proteinExistence type="inferred from homology"/>
<dbReference type="NCBIfam" id="TIGR02928">
    <property type="entry name" value="orc1/cdc6 family replication initiation protein"/>
    <property type="match status" value="1"/>
</dbReference>
<dbReference type="Pfam" id="PF13401">
    <property type="entry name" value="AAA_22"/>
    <property type="match status" value="1"/>
</dbReference>
<evidence type="ECO:0000256" key="2">
    <source>
        <dbReference type="ARBA" id="ARBA00022705"/>
    </source>
</evidence>
<keyword evidence="2 5" id="KW-0235">DNA replication</keyword>
<keyword evidence="4 5" id="KW-0067">ATP-binding</keyword>
<evidence type="ECO:0000256" key="4">
    <source>
        <dbReference type="ARBA" id="ARBA00022840"/>
    </source>
</evidence>
<dbReference type="InterPro" id="IPR027417">
    <property type="entry name" value="P-loop_NTPase"/>
</dbReference>
<dbReference type="HOGENOM" id="CLU_025112_3_0_2"/>
<dbReference type="GO" id="GO:0016887">
    <property type="term" value="F:ATP hydrolysis activity"/>
    <property type="evidence" value="ECO:0007669"/>
    <property type="project" value="InterPro"/>
</dbReference>
<dbReference type="InterPro" id="IPR014277">
    <property type="entry name" value="Orc1/Cdc6_arc"/>
</dbReference>
<dbReference type="KEGG" id="mpl:Mpal_2021"/>
<dbReference type="PANTHER" id="PTHR10763:SF26">
    <property type="entry name" value="CELL DIVISION CONTROL PROTEIN 6 HOMOLOG"/>
    <property type="match status" value="1"/>
</dbReference>
<dbReference type="Gene3D" id="1.10.8.60">
    <property type="match status" value="1"/>
</dbReference>
<dbReference type="SUPFAM" id="SSF46785">
    <property type="entry name" value="Winged helix' DNA-binding domain"/>
    <property type="match status" value="1"/>
</dbReference>
<dbReference type="GeneID" id="7272002"/>
<dbReference type="GO" id="GO:0005524">
    <property type="term" value="F:ATP binding"/>
    <property type="evidence" value="ECO:0007669"/>
    <property type="project" value="UniProtKB-UniRule"/>
</dbReference>
<dbReference type="EMBL" id="CP001338">
    <property type="protein sequence ID" value="ACL17322.1"/>
    <property type="molecule type" value="Genomic_DNA"/>
</dbReference>
<evidence type="ECO:0000313" key="7">
    <source>
        <dbReference type="EMBL" id="ACL17322.1"/>
    </source>
</evidence>
<dbReference type="InterPro" id="IPR049945">
    <property type="entry name" value="AAA_22"/>
</dbReference>
<dbReference type="HAMAP" id="MF_01407">
    <property type="entry name" value="ORC1_type_DNA_replic_protein"/>
    <property type="match status" value="1"/>
</dbReference>
<dbReference type="InterPro" id="IPR015163">
    <property type="entry name" value="Cdc6_C"/>
</dbReference>
<dbReference type="Proteomes" id="UP000002457">
    <property type="component" value="Chromosome"/>
</dbReference>
<feature type="domain" description="Cdc6 C-terminal" evidence="6">
    <location>
        <begin position="299"/>
        <end position="373"/>
    </location>
</feature>
<dbReference type="InterPro" id="IPR050311">
    <property type="entry name" value="ORC1/CDC6"/>
</dbReference>
<organism evidence="7 8">
    <name type="scientific">Methanosphaerula palustris (strain ATCC BAA-1556 / DSM 19958 / E1-9c)</name>
    <dbReference type="NCBI Taxonomy" id="521011"/>
    <lineage>
        <taxon>Archaea</taxon>
        <taxon>Methanobacteriati</taxon>
        <taxon>Methanobacteriota</taxon>
        <taxon>Stenosarchaea group</taxon>
        <taxon>Methanomicrobia</taxon>
        <taxon>Methanomicrobiales</taxon>
        <taxon>Methanoregulaceae</taxon>
        <taxon>Methanosphaerula</taxon>
    </lineage>
</organism>
<dbReference type="InterPro" id="IPR036390">
    <property type="entry name" value="WH_DNA-bd_sf"/>
</dbReference>
<reference evidence="7 8" key="1">
    <citation type="journal article" date="2015" name="Genome Announc.">
        <title>Complete Genome Sequence of Methanosphaerula palustris E1-9CT, a Hydrogenotrophic Methanogen Isolated from a Minerotrophic Fen Peatland.</title>
        <authorList>
            <person name="Cadillo-Quiroz H."/>
            <person name="Browne P."/>
            <person name="Kyrpides N."/>
            <person name="Woyke T."/>
            <person name="Goodwin L."/>
            <person name="Detter C."/>
            <person name="Yavitt J.B."/>
            <person name="Zinder S.H."/>
        </authorList>
    </citation>
    <scope>NUCLEOTIDE SEQUENCE [LARGE SCALE GENOMIC DNA]</scope>
    <source>
        <strain evidence="8">ATCC BAA-1556 / DSM 19958 / E1-9c</strain>
    </source>
</reference>
<dbReference type="SUPFAM" id="SSF52540">
    <property type="entry name" value="P-loop containing nucleoside triphosphate hydrolases"/>
    <property type="match status" value="1"/>
</dbReference>
<feature type="binding site" evidence="5">
    <location>
        <position position="218"/>
    </location>
    <ligand>
        <name>ATP</name>
        <dbReference type="ChEBI" id="CHEBI:30616"/>
    </ligand>
</feature>
<dbReference type="InterPro" id="IPR055237">
    <property type="entry name" value="Cdc6_lid"/>
</dbReference>
<keyword evidence="8" id="KW-1185">Reference proteome</keyword>
<dbReference type="AlphaFoldDB" id="B8GDH1"/>
<dbReference type="RefSeq" id="WP_012618641.1">
    <property type="nucleotide sequence ID" value="NC_011832.1"/>
</dbReference>
<protein>
    <recommendedName>
        <fullName evidence="5">ORC1-type DNA replication protein</fullName>
    </recommendedName>
</protein>
<sequence length="374" mass="42736">MTVRPLMWDETLFKDHEVFEVDFVPDEIHFREEQMRELVYQLRPGISGSRPLNTLVKGVPGTGKTTSVKKVFSEIEESTRKLVPVYVNCQIDNTQFGIFSQIYYRLSGHLPRSTGLSSKRVFDSIGKILEQDGTVLVVALDDANYLLYENEINKVLYTLLRSHEVYPDTRIGVITIISDLSVDLMSRIDQRVQSVFRPNEIYFPPYTCVEAKQILSDRAEQGFYPNVLPEAVLDLVVDRTMNAGDLRVGIDLLKRAGLHAETAARRVIEEGDVCKAFEASTSLHLLATIRTFKEEEKVLLRLLAEQSQQESEISVGEFSRSVGDNLPYGYTRIYEMISKFEAMHLVDIRYRGGRGRSRLLTLRYDPQLVLDTLK</sequence>
<dbReference type="eggNOG" id="arCOG00467">
    <property type="taxonomic scope" value="Archaea"/>
</dbReference>
<name>B8GDH1_METPE</name>
<dbReference type="NCBIfam" id="NF001624">
    <property type="entry name" value="PRK00411.1-2"/>
    <property type="match status" value="1"/>
</dbReference>
<feature type="binding site" evidence="5">
    <location>
        <position position="206"/>
    </location>
    <ligand>
        <name>ATP</name>
        <dbReference type="ChEBI" id="CHEBI:30616"/>
    </ligand>
</feature>
<keyword evidence="3 5" id="KW-0547">Nucleotide-binding</keyword>
<evidence type="ECO:0000259" key="6">
    <source>
        <dbReference type="SMART" id="SM01074"/>
    </source>
</evidence>
<comment type="function">
    <text evidence="5">Involved in regulation of DNA replication.</text>
</comment>
<gene>
    <name evidence="7" type="ordered locus">Mpal_2021</name>
</gene>
<evidence type="ECO:0000313" key="8">
    <source>
        <dbReference type="Proteomes" id="UP000002457"/>
    </source>
</evidence>
<dbReference type="SMART" id="SM01074">
    <property type="entry name" value="Cdc6_C"/>
    <property type="match status" value="1"/>
</dbReference>
<dbReference type="Pfam" id="PF22703">
    <property type="entry name" value="Cdc6_lid"/>
    <property type="match status" value="1"/>
</dbReference>